<dbReference type="Gene3D" id="3.90.1200.10">
    <property type="match status" value="1"/>
</dbReference>
<dbReference type="SUPFAM" id="SSF56112">
    <property type="entry name" value="Protein kinase-like (PK-like)"/>
    <property type="match status" value="1"/>
</dbReference>
<dbReference type="RefSeq" id="WP_329074494.1">
    <property type="nucleotide sequence ID" value="NZ_CP109495.1"/>
</dbReference>
<keyword evidence="3" id="KW-1185">Reference proteome</keyword>
<proteinExistence type="predicted"/>
<dbReference type="InterPro" id="IPR002575">
    <property type="entry name" value="Aminoglycoside_PTrfase"/>
</dbReference>
<dbReference type="EMBL" id="CP109495">
    <property type="protein sequence ID" value="WUX50850.1"/>
    <property type="molecule type" value="Genomic_DNA"/>
</dbReference>
<accession>A0ABZ1ZWJ6</accession>
<dbReference type="Pfam" id="PF01636">
    <property type="entry name" value="APH"/>
    <property type="match status" value="1"/>
</dbReference>
<feature type="domain" description="Aminoglycoside phosphotransferase" evidence="1">
    <location>
        <begin position="18"/>
        <end position="213"/>
    </location>
</feature>
<sequence length="274" mass="29955">MSSVPWSTHAVELGSADVTKRFRHGGRERCEREWRALTLLAAYAPGLAPVPLGVGLTADEPVVVMSRLPGEPLREKPLTGRQLKALAAAVGELYAAVPVGVLDEIPVRPGRQDQLIAQIRAWAPRARPRVGGEVGVAMDRGLEWLARSGMEGAGRPDVPRVFGPGDGNLANYLWDGSRVRIVDFEDSGLSDRAFELAEITEHVASWVDHPLDVASFLGEFDLNAVERVRLQDCRRLLALVWLFLLSFDDPEHPRNPPGTAERQAVRLSALLMAA</sequence>
<organism evidence="2 3">
    <name type="scientific">Streptomyces niveus</name>
    <name type="common">Streptomyces spheroides</name>
    <dbReference type="NCBI Taxonomy" id="193462"/>
    <lineage>
        <taxon>Bacteria</taxon>
        <taxon>Bacillati</taxon>
        <taxon>Actinomycetota</taxon>
        <taxon>Actinomycetes</taxon>
        <taxon>Kitasatosporales</taxon>
        <taxon>Streptomycetaceae</taxon>
        <taxon>Streptomyces</taxon>
    </lineage>
</organism>
<protein>
    <submittedName>
        <fullName evidence="2">Aminoglycoside phosphotransferase family protein</fullName>
    </submittedName>
</protein>
<evidence type="ECO:0000259" key="1">
    <source>
        <dbReference type="Pfam" id="PF01636"/>
    </source>
</evidence>
<dbReference type="InterPro" id="IPR011009">
    <property type="entry name" value="Kinase-like_dom_sf"/>
</dbReference>
<dbReference type="Proteomes" id="UP001432209">
    <property type="component" value="Chromosome"/>
</dbReference>
<evidence type="ECO:0000313" key="3">
    <source>
        <dbReference type="Proteomes" id="UP001432209"/>
    </source>
</evidence>
<evidence type="ECO:0000313" key="2">
    <source>
        <dbReference type="EMBL" id="WUX50850.1"/>
    </source>
</evidence>
<reference evidence="2" key="1">
    <citation type="submission" date="2022-10" db="EMBL/GenBank/DDBJ databases">
        <title>The complete genomes of actinobacterial strains from the NBC collection.</title>
        <authorList>
            <person name="Joergensen T.S."/>
            <person name="Alvarez Arevalo M."/>
            <person name="Sterndorff E.B."/>
            <person name="Faurdal D."/>
            <person name="Vuksanovic O."/>
            <person name="Mourched A.-S."/>
            <person name="Charusanti P."/>
            <person name="Shaw S."/>
            <person name="Blin K."/>
            <person name="Weber T."/>
        </authorList>
    </citation>
    <scope>NUCLEOTIDE SEQUENCE</scope>
    <source>
        <strain evidence="2">NBC_01432</strain>
    </source>
</reference>
<name>A0ABZ1ZWJ6_STRNV</name>
<gene>
    <name evidence="2" type="ORF">OG442_04445</name>
</gene>